<evidence type="ECO:0000259" key="1">
    <source>
        <dbReference type="PROSITE" id="PS50878"/>
    </source>
</evidence>
<dbReference type="AlphaFoldDB" id="A0A1B6HZQ1"/>
<feature type="non-terminal residue" evidence="2">
    <location>
        <position position="99"/>
    </location>
</feature>
<dbReference type="Pfam" id="PF00078">
    <property type="entry name" value="RVT_1"/>
    <property type="match status" value="1"/>
</dbReference>
<dbReference type="PROSITE" id="PS50878">
    <property type="entry name" value="RT_POL"/>
    <property type="match status" value="1"/>
</dbReference>
<dbReference type="InterPro" id="IPR043502">
    <property type="entry name" value="DNA/RNA_pol_sf"/>
</dbReference>
<dbReference type="EMBL" id="GECU01027563">
    <property type="protein sequence ID" value="JAS80143.1"/>
    <property type="molecule type" value="Transcribed_RNA"/>
</dbReference>
<reference evidence="2" key="1">
    <citation type="submission" date="2015-11" db="EMBL/GenBank/DDBJ databases">
        <title>De novo transcriptome assembly of four potential Pierce s Disease insect vectors from Arizona vineyards.</title>
        <authorList>
            <person name="Tassone E.E."/>
        </authorList>
    </citation>
    <scope>NUCLEOTIDE SEQUENCE</scope>
</reference>
<accession>A0A1B6HZQ1</accession>
<gene>
    <name evidence="2" type="ORF">g.1896</name>
</gene>
<name>A0A1B6HZQ1_9HEMI</name>
<dbReference type="PANTHER" id="PTHR33332">
    <property type="entry name" value="REVERSE TRANSCRIPTASE DOMAIN-CONTAINING PROTEIN"/>
    <property type="match status" value="1"/>
</dbReference>
<dbReference type="InterPro" id="IPR000477">
    <property type="entry name" value="RT_dom"/>
</dbReference>
<dbReference type="SUPFAM" id="SSF56672">
    <property type="entry name" value="DNA/RNA polymerases"/>
    <property type="match status" value="1"/>
</dbReference>
<feature type="non-terminal residue" evidence="2">
    <location>
        <position position="1"/>
    </location>
</feature>
<proteinExistence type="predicted"/>
<organism evidence="2">
    <name type="scientific">Homalodisca liturata</name>
    <dbReference type="NCBI Taxonomy" id="320908"/>
    <lineage>
        <taxon>Eukaryota</taxon>
        <taxon>Metazoa</taxon>
        <taxon>Ecdysozoa</taxon>
        <taxon>Arthropoda</taxon>
        <taxon>Hexapoda</taxon>
        <taxon>Insecta</taxon>
        <taxon>Pterygota</taxon>
        <taxon>Neoptera</taxon>
        <taxon>Paraneoptera</taxon>
        <taxon>Hemiptera</taxon>
        <taxon>Auchenorrhyncha</taxon>
        <taxon>Membracoidea</taxon>
        <taxon>Cicadellidae</taxon>
        <taxon>Cicadellinae</taxon>
        <taxon>Proconiini</taxon>
        <taxon>Homalodisca</taxon>
    </lineage>
</organism>
<protein>
    <recommendedName>
        <fullName evidence="1">Reverse transcriptase domain-containing protein</fullName>
    </recommendedName>
</protein>
<dbReference type="GO" id="GO:0071897">
    <property type="term" value="P:DNA biosynthetic process"/>
    <property type="evidence" value="ECO:0007669"/>
    <property type="project" value="UniProtKB-ARBA"/>
</dbReference>
<feature type="domain" description="Reverse transcriptase" evidence="1">
    <location>
        <begin position="1"/>
        <end position="99"/>
    </location>
</feature>
<sequence>LFAGVSTSFTASSGVPQGSHLGPFLFSIFINYIKHAIKVPFLLFADDIKLFVKVASRNDCQSLQDALDDVFDWCRVNDMTVNPSKTKLITFNRKLNPVV</sequence>
<evidence type="ECO:0000313" key="2">
    <source>
        <dbReference type="EMBL" id="JAS80143.1"/>
    </source>
</evidence>